<sequence>MSANRKTGAEEAPSSGEPHAGISAARVILGSSMALAQNLVDCAAQLQQQQAKSIDAFSVALDSALRDAEHAGDLPALMAIAAKLVNGQLALLMQQMGEGVSGWMEGEMQLARRLNSNAFALAQQLRSERAEPPVANGLDTSSLAQLGRFQDQWLATTQRWADAAGAAMPH</sequence>
<gene>
    <name evidence="1" type="ORF">GCM10009107_55450</name>
</gene>
<accession>A0ABN1KHU8</accession>
<name>A0ABN1KHU8_9BURK</name>
<comment type="caution">
    <text evidence="1">The sequence shown here is derived from an EMBL/GenBank/DDBJ whole genome shotgun (WGS) entry which is preliminary data.</text>
</comment>
<evidence type="ECO:0000313" key="2">
    <source>
        <dbReference type="Proteomes" id="UP001500279"/>
    </source>
</evidence>
<proteinExistence type="predicted"/>
<dbReference type="EMBL" id="BAAAEW010000045">
    <property type="protein sequence ID" value="GAA0766952.1"/>
    <property type="molecule type" value="Genomic_DNA"/>
</dbReference>
<protein>
    <recommendedName>
        <fullName evidence="3">Phasin domain-containing protein</fullName>
    </recommendedName>
</protein>
<dbReference type="RefSeq" id="WP_141285546.1">
    <property type="nucleotide sequence ID" value="NZ_BAAAEW010000045.1"/>
</dbReference>
<evidence type="ECO:0000313" key="1">
    <source>
        <dbReference type="EMBL" id="GAA0766952.1"/>
    </source>
</evidence>
<keyword evidence="2" id="KW-1185">Reference proteome</keyword>
<organism evidence="1 2">
    <name type="scientific">Ideonella azotifigens</name>
    <dbReference type="NCBI Taxonomy" id="513160"/>
    <lineage>
        <taxon>Bacteria</taxon>
        <taxon>Pseudomonadati</taxon>
        <taxon>Pseudomonadota</taxon>
        <taxon>Betaproteobacteria</taxon>
        <taxon>Burkholderiales</taxon>
        <taxon>Sphaerotilaceae</taxon>
        <taxon>Ideonella</taxon>
    </lineage>
</organism>
<evidence type="ECO:0008006" key="3">
    <source>
        <dbReference type="Google" id="ProtNLM"/>
    </source>
</evidence>
<dbReference type="Proteomes" id="UP001500279">
    <property type="component" value="Unassembled WGS sequence"/>
</dbReference>
<reference evidence="1 2" key="1">
    <citation type="journal article" date="2019" name="Int. J. Syst. Evol. Microbiol.">
        <title>The Global Catalogue of Microorganisms (GCM) 10K type strain sequencing project: providing services to taxonomists for standard genome sequencing and annotation.</title>
        <authorList>
            <consortium name="The Broad Institute Genomics Platform"/>
            <consortium name="The Broad Institute Genome Sequencing Center for Infectious Disease"/>
            <person name="Wu L."/>
            <person name="Ma J."/>
        </authorList>
    </citation>
    <scope>NUCLEOTIDE SEQUENCE [LARGE SCALE GENOMIC DNA]</scope>
    <source>
        <strain evidence="1 2">JCM 15503</strain>
    </source>
</reference>